<dbReference type="InterPro" id="IPR025665">
    <property type="entry name" value="Beta-barrel_OMP_2"/>
</dbReference>
<name>A0ABR5DJQ0_9FLAO</name>
<reference evidence="3 4" key="1">
    <citation type="submission" date="2014-10" db="EMBL/GenBank/DDBJ databases">
        <title>Genome sequencing of Vitellibacter vladivostokensis KMM 3516.</title>
        <authorList>
            <person name="Thevarajoo S."/>
            <person name="Selvaratnam C."/>
            <person name="Goh K.M."/>
            <person name="Chong C.S."/>
        </authorList>
    </citation>
    <scope>NUCLEOTIDE SEQUENCE [LARGE SCALE GENOMIC DNA]</scope>
    <source>
        <strain evidence="3 4">KMM 3516</strain>
    </source>
</reference>
<feature type="chain" id="PRO_5046503335" description="Outer membrane protein beta-barrel domain-containing protein" evidence="1">
    <location>
        <begin position="22"/>
        <end position="205"/>
    </location>
</feature>
<feature type="signal peptide" evidence="1">
    <location>
        <begin position="1"/>
        <end position="21"/>
    </location>
</feature>
<dbReference type="Proteomes" id="UP000033497">
    <property type="component" value="Unassembled WGS sequence"/>
</dbReference>
<comment type="caution">
    <text evidence="3">The sequence shown here is derived from an EMBL/GenBank/DDBJ whole genome shotgun (WGS) entry which is preliminary data.</text>
</comment>
<accession>A0ABR5DJQ0</accession>
<dbReference type="Gene3D" id="2.40.160.20">
    <property type="match status" value="1"/>
</dbReference>
<dbReference type="InterPro" id="IPR011250">
    <property type="entry name" value="OMP/PagP_B-barrel"/>
</dbReference>
<dbReference type="EMBL" id="JSVU01000003">
    <property type="protein sequence ID" value="KJJ39004.1"/>
    <property type="molecule type" value="Genomic_DNA"/>
</dbReference>
<evidence type="ECO:0000256" key="1">
    <source>
        <dbReference type="SAM" id="SignalP"/>
    </source>
</evidence>
<gene>
    <name evidence="3" type="ORF">MB09_06125</name>
</gene>
<evidence type="ECO:0000313" key="3">
    <source>
        <dbReference type="EMBL" id="KJJ39004.1"/>
    </source>
</evidence>
<feature type="domain" description="Outer membrane protein beta-barrel" evidence="2">
    <location>
        <begin position="21"/>
        <end position="187"/>
    </location>
</feature>
<dbReference type="Pfam" id="PF13568">
    <property type="entry name" value="OMP_b-brl_2"/>
    <property type="match status" value="1"/>
</dbReference>
<evidence type="ECO:0000313" key="4">
    <source>
        <dbReference type="Proteomes" id="UP000033497"/>
    </source>
</evidence>
<proteinExistence type="predicted"/>
<dbReference type="RefSeq" id="WP_045079999.1">
    <property type="nucleotide sequence ID" value="NZ_JSVU01000003.1"/>
</dbReference>
<keyword evidence="4" id="KW-1185">Reference proteome</keyword>
<keyword evidence="1" id="KW-0732">Signal</keyword>
<protein>
    <recommendedName>
        <fullName evidence="2">Outer membrane protein beta-barrel domain-containing protein</fullName>
    </recommendedName>
</protein>
<sequence>MKKTTLIIGITTLLMNFSVLAQNEPIEFGLKAGLNYSNLIIDDNIPAETNAKIGFHLGGFLSFKLTDNFRIKPELLFSTQNAEIEFSENINMGDPNDPVFGKRFKADIKQNLILLPIMADYYFSENFDLEFGPQFGFVINQDITDNNNDFSFGNDDYDKFEVALNVGAGFTFSENYRIGLRYNYGITERDNNKSSVLQFGLSYKL</sequence>
<organism evidence="3 4">
    <name type="scientific">Aequorivita vladivostokensis</name>
    <dbReference type="NCBI Taxonomy" id="171194"/>
    <lineage>
        <taxon>Bacteria</taxon>
        <taxon>Pseudomonadati</taxon>
        <taxon>Bacteroidota</taxon>
        <taxon>Flavobacteriia</taxon>
        <taxon>Flavobacteriales</taxon>
        <taxon>Flavobacteriaceae</taxon>
        <taxon>Aequorivita</taxon>
    </lineage>
</organism>
<evidence type="ECO:0000259" key="2">
    <source>
        <dbReference type="Pfam" id="PF13568"/>
    </source>
</evidence>
<dbReference type="SUPFAM" id="SSF56925">
    <property type="entry name" value="OMPA-like"/>
    <property type="match status" value="1"/>
</dbReference>